<dbReference type="EMBL" id="CP014135">
    <property type="protein sequence ID" value="AMB84389.1"/>
    <property type="molecule type" value="Genomic_DNA"/>
</dbReference>
<keyword evidence="2" id="KW-1185">Reference proteome</keyword>
<protein>
    <submittedName>
        <fullName evidence="1">Uncharacterized protein</fullName>
    </submittedName>
</protein>
<reference evidence="1 2" key="1">
    <citation type="submission" date="2016-01" db="EMBL/GenBank/DDBJ databases">
        <authorList>
            <person name="McClelland M."/>
            <person name="Jain A."/>
            <person name="Saraogi P."/>
            <person name="Mendelson R."/>
            <person name="Westerman R."/>
            <person name="SanMiguel P."/>
            <person name="Csonka L."/>
        </authorList>
    </citation>
    <scope>NUCLEOTIDE SEQUENCE [LARGE SCALE GENOMIC DNA]</scope>
    <source>
        <strain evidence="1 2">NCPPB 2472</strain>
    </source>
</reference>
<dbReference type="RefSeq" id="WP_060782149.1">
    <property type="nucleotide sequence ID" value="NZ_CP014135.1"/>
</dbReference>
<organism evidence="1 2">
    <name type="scientific">Pseudomonas agarici</name>
    <dbReference type="NCBI Taxonomy" id="46677"/>
    <lineage>
        <taxon>Bacteria</taxon>
        <taxon>Pseudomonadati</taxon>
        <taxon>Pseudomonadota</taxon>
        <taxon>Gammaproteobacteria</taxon>
        <taxon>Pseudomonadales</taxon>
        <taxon>Pseudomonadaceae</taxon>
        <taxon>Pseudomonas</taxon>
    </lineage>
</organism>
<accession>A0A0X1SXY0</accession>
<evidence type="ECO:0000313" key="1">
    <source>
        <dbReference type="EMBL" id="AMB84389.1"/>
    </source>
</evidence>
<dbReference type="Proteomes" id="UP000063229">
    <property type="component" value="Chromosome"/>
</dbReference>
<sequence length="84" mass="9122">MIGHRVATDRHQDMLALFQEGETTGYRLQGYLAFGVLASPLADSHFQRLVSFSDATLHAPERSTLYLNVAASCSQALRGLATGL</sequence>
<proteinExistence type="predicted"/>
<name>A0A0X1SXY0_PSEAA</name>
<evidence type="ECO:0000313" key="2">
    <source>
        <dbReference type="Proteomes" id="UP000063229"/>
    </source>
</evidence>
<gene>
    <name evidence="1" type="ORF">AWM79_03350</name>
</gene>
<dbReference type="KEGG" id="pagb:AWM79_03350"/>
<dbReference type="AlphaFoldDB" id="A0A0X1SXY0"/>
<dbReference type="STRING" id="46677.AWM79_03350"/>